<dbReference type="GO" id="GO:0045292">
    <property type="term" value="P:mRNA cis splicing, via spliceosome"/>
    <property type="evidence" value="ECO:0007669"/>
    <property type="project" value="TreeGrafter"/>
</dbReference>
<dbReference type="Pfam" id="PF03517">
    <property type="entry name" value="Voldacs"/>
    <property type="match status" value="1"/>
</dbReference>
<dbReference type="PANTHER" id="PTHR21399">
    <property type="entry name" value="CHLORIDE CONDUCTANCE REGULATORY PROTEIN ICLN"/>
    <property type="match status" value="1"/>
</dbReference>
<evidence type="ECO:0000256" key="10">
    <source>
        <dbReference type="ARBA" id="ARBA00046355"/>
    </source>
</evidence>
<dbReference type="Gene3D" id="2.30.29.30">
    <property type="entry name" value="Pleckstrin-homology domain (PH domain)/Phosphotyrosine-binding domain (PTB)"/>
    <property type="match status" value="1"/>
</dbReference>
<dbReference type="GO" id="GO:0034715">
    <property type="term" value="C:pICln-Sm protein complex"/>
    <property type="evidence" value="ECO:0007669"/>
    <property type="project" value="InterPro"/>
</dbReference>
<sequence>SFFKSFPLSGPQQSDTKAVVNGKSLSTGTLYIAESHLSWLDDSGLRFSLEYPTICLHALSRDRKGSKESVADEEEENSDNDVEPITEFRFAPSDKSALEAMFTAMCECQYLHPDDREEYDVEVQEQGQGDIPTFYTYEEGFISSNSRGPKGMLSQSVSSQYHMAGVRTEDSIRDDEAGIEANTTSTVAGQFEDTDVDH</sequence>
<proteinExistence type="inferred from homology"/>
<dbReference type="AlphaFoldDB" id="A0A2K5JGZ2"/>
<comment type="similarity">
    <text evidence="3">Belongs to the pICln (TC 1.A.47) family.</text>
</comment>
<dbReference type="InterPro" id="IPR003521">
    <property type="entry name" value="ICln"/>
</dbReference>
<evidence type="ECO:0000256" key="7">
    <source>
        <dbReference type="ARBA" id="ARBA00031931"/>
    </source>
</evidence>
<comment type="subcellular location">
    <subcellularLocation>
        <location evidence="2">Cytoplasm</location>
    </subcellularLocation>
    <subcellularLocation>
        <location evidence="1">Nucleus</location>
    </subcellularLocation>
</comment>
<dbReference type="GO" id="GO:0034709">
    <property type="term" value="C:methylosome"/>
    <property type="evidence" value="ECO:0007669"/>
    <property type="project" value="InterPro"/>
</dbReference>
<dbReference type="GO" id="GO:0005886">
    <property type="term" value="C:plasma membrane"/>
    <property type="evidence" value="ECO:0007669"/>
    <property type="project" value="InterPro"/>
</dbReference>
<reference evidence="12" key="1">
    <citation type="submission" date="2025-08" db="UniProtKB">
        <authorList>
            <consortium name="Ensembl"/>
        </authorList>
    </citation>
    <scope>IDENTIFICATION</scope>
</reference>
<keyword evidence="6" id="KW-0539">Nucleus</keyword>
<dbReference type="GO" id="GO:0005829">
    <property type="term" value="C:cytosol"/>
    <property type="evidence" value="ECO:0007669"/>
    <property type="project" value="InterPro"/>
</dbReference>
<dbReference type="OMA" id="PTICLHT"/>
<dbReference type="GO" id="GO:0006884">
    <property type="term" value="P:cell volume homeostasis"/>
    <property type="evidence" value="ECO:0007669"/>
    <property type="project" value="InterPro"/>
</dbReference>
<dbReference type="InterPro" id="IPR011993">
    <property type="entry name" value="PH-like_dom_sf"/>
</dbReference>
<organism evidence="12 13">
    <name type="scientific">Colobus angolensis palliatus</name>
    <name type="common">Peters' Angolan colobus</name>
    <dbReference type="NCBI Taxonomy" id="336983"/>
    <lineage>
        <taxon>Eukaryota</taxon>
        <taxon>Metazoa</taxon>
        <taxon>Chordata</taxon>
        <taxon>Craniata</taxon>
        <taxon>Vertebrata</taxon>
        <taxon>Euteleostomi</taxon>
        <taxon>Mammalia</taxon>
        <taxon>Eutheria</taxon>
        <taxon>Euarchontoglires</taxon>
        <taxon>Primates</taxon>
        <taxon>Haplorrhini</taxon>
        <taxon>Catarrhini</taxon>
        <taxon>Cercopithecidae</taxon>
        <taxon>Colobinae</taxon>
        <taxon>Colobus</taxon>
    </lineage>
</organism>
<evidence type="ECO:0000256" key="8">
    <source>
        <dbReference type="ARBA" id="ARBA00033090"/>
    </source>
</evidence>
<feature type="region of interest" description="Disordered" evidence="11">
    <location>
        <begin position="170"/>
        <end position="198"/>
    </location>
</feature>
<evidence type="ECO:0000313" key="13">
    <source>
        <dbReference type="Proteomes" id="UP000233080"/>
    </source>
</evidence>
<comment type="function">
    <text evidence="9">Involved in both the assembly of spliceosomal snRNPs and the methylation of Sm proteins. Chaperone that regulates the assembly of spliceosomal U1, U2, U4 and U5 small nuclear ribonucleoproteins (snRNPs), the building blocks of the spliceosome, and thereby plays an important role in the splicing of cellular pre-mRNAs. Most spliceosomal snRNPs contain a common set of Sm proteins SNRPB, SNRPD1, SNRPD2, SNRPD3, SNRPE, SNRPF and SNRPG that assemble in a heptameric protein ring on the Sm site of the small nuclear RNA to form the core snRNP (Sm core). In the cytosol, the Sm proteins SNRPD1, SNRPD2, SNRPE, SNRPF and SNRPG are trapped in an inactive 6S pICln-Sm complex by the chaperone CLNS1A that controls the assembly of the core snRNP. Dissociation by the SMN complex of CLNS1A from the trapped Sm proteins and their transfer to an SMN-Sm complex triggers the assembly of core snRNPs and their transport to the nucleus.</text>
</comment>
<evidence type="ECO:0000256" key="5">
    <source>
        <dbReference type="ARBA" id="ARBA00022490"/>
    </source>
</evidence>
<evidence type="ECO:0000313" key="12">
    <source>
        <dbReference type="Ensembl" id="ENSCANP00000028109.1"/>
    </source>
</evidence>
<evidence type="ECO:0000256" key="11">
    <source>
        <dbReference type="SAM" id="MobiDB-lite"/>
    </source>
</evidence>
<dbReference type="PANTHER" id="PTHR21399:SF3">
    <property type="entry name" value="METHYLOSOME SUBUNIT PICLN"/>
    <property type="match status" value="1"/>
</dbReference>
<name>A0A2K5JGZ2_COLAP</name>
<evidence type="ECO:0000256" key="1">
    <source>
        <dbReference type="ARBA" id="ARBA00004123"/>
    </source>
</evidence>
<keyword evidence="13" id="KW-1185">Reference proteome</keyword>
<dbReference type="STRING" id="336983.ENSCANP00000028109"/>
<keyword evidence="5" id="KW-0963">Cytoplasm</keyword>
<dbReference type="PRINTS" id="PR01348">
    <property type="entry name" value="ICLNCHANNEL"/>
</dbReference>
<dbReference type="GO" id="GO:0005681">
    <property type="term" value="C:spliceosomal complex"/>
    <property type="evidence" value="ECO:0007669"/>
    <property type="project" value="TreeGrafter"/>
</dbReference>
<dbReference type="Ensembl" id="ENSCANT00000051133.1">
    <property type="protein sequence ID" value="ENSCANP00000028109.1"/>
    <property type="gene ID" value="ENSCANG00000037449.1"/>
</dbReference>
<comment type="subunit">
    <text evidence="10">Component of the methylosome, a 20S complex containing at least PRMT5/SKB1, WDR77/MEP50 and CLNS1A/pICln. May mediate SNRPD1 and SNRPD3 methylation. Forms a 6S pICln-Sm complex composed of CLNS1A/pICln, SNRPD1, SNRPD2, SNRPE, SNRPF and SNRPG; ring-like structure where CLNS1A/pICln mimics additional Sm proteins and which is unable to assemble into the core snRNP. Interacts with LSM10 and LSM11.</text>
</comment>
<reference evidence="12" key="2">
    <citation type="submission" date="2025-09" db="UniProtKB">
        <authorList>
            <consortium name="Ensembl"/>
        </authorList>
    </citation>
    <scope>IDENTIFICATION</scope>
</reference>
<evidence type="ECO:0000256" key="6">
    <source>
        <dbReference type="ARBA" id="ARBA00023242"/>
    </source>
</evidence>
<accession>A0A2K5JGZ2</accession>
<dbReference type="GO" id="GO:0000387">
    <property type="term" value="P:spliceosomal snRNP assembly"/>
    <property type="evidence" value="ECO:0007669"/>
    <property type="project" value="InterPro"/>
</dbReference>
<dbReference type="GO" id="GO:0006821">
    <property type="term" value="P:chloride transport"/>
    <property type="evidence" value="ECO:0007669"/>
    <property type="project" value="InterPro"/>
</dbReference>
<evidence type="ECO:0000256" key="2">
    <source>
        <dbReference type="ARBA" id="ARBA00004496"/>
    </source>
</evidence>
<protein>
    <recommendedName>
        <fullName evidence="4">Methylosome subunit pICln</fullName>
    </recommendedName>
    <alternativeName>
        <fullName evidence="7">Chloride channel, nucleotide sensitive 1A</fullName>
    </alternativeName>
    <alternativeName>
        <fullName evidence="8">Chloride conductance regulatory protein ICln</fullName>
    </alternativeName>
</protein>
<evidence type="ECO:0000256" key="4">
    <source>
        <dbReference type="ARBA" id="ARBA00015653"/>
    </source>
</evidence>
<evidence type="ECO:0000256" key="9">
    <source>
        <dbReference type="ARBA" id="ARBA00045890"/>
    </source>
</evidence>
<dbReference type="InterPro" id="IPR039924">
    <property type="entry name" value="ICln/Lot5/Saf5"/>
</dbReference>
<evidence type="ECO:0000256" key="3">
    <source>
        <dbReference type="ARBA" id="ARBA00007054"/>
    </source>
</evidence>
<dbReference type="Proteomes" id="UP000233080">
    <property type="component" value="Unassembled WGS sequence"/>
</dbReference>